<dbReference type="Pfam" id="PF23096">
    <property type="entry name" value="HEAT_PSME4"/>
    <property type="match status" value="1"/>
</dbReference>
<dbReference type="InterPro" id="IPR055455">
    <property type="entry name" value="HEAT_PSME4"/>
</dbReference>
<organism evidence="2 3">
    <name type="scientific">Adineta ricciae</name>
    <name type="common">Rotifer</name>
    <dbReference type="NCBI Taxonomy" id="249248"/>
    <lineage>
        <taxon>Eukaryota</taxon>
        <taxon>Metazoa</taxon>
        <taxon>Spiralia</taxon>
        <taxon>Gnathifera</taxon>
        <taxon>Rotifera</taxon>
        <taxon>Eurotatoria</taxon>
        <taxon>Bdelloidea</taxon>
        <taxon>Adinetida</taxon>
        <taxon>Adinetidae</taxon>
        <taxon>Adineta</taxon>
    </lineage>
</organism>
<name>A0A815C4Y9_ADIRI</name>
<dbReference type="AlphaFoldDB" id="A0A815C4Y9"/>
<accession>A0A815C4Y9</accession>
<protein>
    <recommendedName>
        <fullName evidence="1">Proteasome activator complex subunit 4-like HEAT repeat-like domain-containing protein</fullName>
    </recommendedName>
</protein>
<proteinExistence type="predicted"/>
<sequence length="214" mass="25494">MPEQVAVIHISCRNKHFLNRMTQMMVLDEEEDLNQILYTLFKSLLRHFALTSVENFMKELYRLVRDKSNGKLEEMIDELRQQLTPFLIEVFTNLISESRHFWHRCLKNSIGNQDPRRMCRLIQFLHPLMKTKTPFNTLAETSRWSLLPNSQEFAWRVPSISCEIYERTKRLLDRSPSVVRQLIPILLALSVSYDVTRFERKSTRHPSVNQLMNN</sequence>
<feature type="domain" description="Proteasome activator complex subunit 4-like HEAT repeat-like" evidence="1">
    <location>
        <begin position="74"/>
        <end position="147"/>
    </location>
</feature>
<reference evidence="2" key="1">
    <citation type="submission" date="2021-02" db="EMBL/GenBank/DDBJ databases">
        <authorList>
            <person name="Nowell W R."/>
        </authorList>
    </citation>
    <scope>NUCLEOTIDE SEQUENCE</scope>
</reference>
<gene>
    <name evidence="2" type="ORF">XAT740_LOCUS27690</name>
</gene>
<evidence type="ECO:0000313" key="3">
    <source>
        <dbReference type="Proteomes" id="UP000663828"/>
    </source>
</evidence>
<dbReference type="EMBL" id="CAJNOR010002326">
    <property type="protein sequence ID" value="CAF1278598.1"/>
    <property type="molecule type" value="Genomic_DNA"/>
</dbReference>
<evidence type="ECO:0000313" key="2">
    <source>
        <dbReference type="EMBL" id="CAF1278598.1"/>
    </source>
</evidence>
<dbReference type="Proteomes" id="UP000663828">
    <property type="component" value="Unassembled WGS sequence"/>
</dbReference>
<comment type="caution">
    <text evidence="2">The sequence shown here is derived from an EMBL/GenBank/DDBJ whole genome shotgun (WGS) entry which is preliminary data.</text>
</comment>
<evidence type="ECO:0000259" key="1">
    <source>
        <dbReference type="Pfam" id="PF23096"/>
    </source>
</evidence>
<keyword evidence="3" id="KW-1185">Reference proteome</keyword>